<evidence type="ECO:0000313" key="3">
    <source>
        <dbReference type="EMBL" id="MBP5857147.1"/>
    </source>
</evidence>
<gene>
    <name evidence="3" type="ORF">KAJ83_09005</name>
</gene>
<sequence>MTPRDLGRSFRRSWPPLALLLLMLAGWGTTASGQEQGTDAPSRIDQGDPLRNDTQTIIIAPDAENSRVPDGAVRPAEAGLEYGPGTRTDNAPGPAQSNPDARTILYVGDGPGRAVPVEEGGAGGVTISGEPPSDAERIRLMAKDAQKRGDTVGGRKVEGGAPEGAVDTMIHVDNVIVTTGRGGENRNKACVRIGAVGSAQGDCGAD</sequence>
<dbReference type="AlphaFoldDB" id="A0A8J7RYM8"/>
<protein>
    <submittedName>
        <fullName evidence="3">Uncharacterized protein</fullName>
    </submittedName>
</protein>
<dbReference type="Proteomes" id="UP000672602">
    <property type="component" value="Unassembled WGS sequence"/>
</dbReference>
<feature type="region of interest" description="Disordered" evidence="1">
    <location>
        <begin position="31"/>
        <end position="50"/>
    </location>
</feature>
<keyword evidence="2" id="KW-0732">Signal</keyword>
<reference evidence="3" key="1">
    <citation type="submission" date="2021-04" db="EMBL/GenBank/DDBJ databases">
        <authorList>
            <person name="Zhang D.-C."/>
        </authorList>
    </citation>
    <scope>NUCLEOTIDE SEQUENCE</scope>
    <source>
        <strain evidence="3">CGMCC 1.15697</strain>
    </source>
</reference>
<organism evidence="3 4">
    <name type="scientific">Marivibrio halodurans</name>
    <dbReference type="NCBI Taxonomy" id="2039722"/>
    <lineage>
        <taxon>Bacteria</taxon>
        <taxon>Pseudomonadati</taxon>
        <taxon>Pseudomonadota</taxon>
        <taxon>Alphaproteobacteria</taxon>
        <taxon>Rhodospirillales</taxon>
        <taxon>Rhodospirillaceae</taxon>
        <taxon>Marivibrio</taxon>
    </lineage>
</organism>
<feature type="chain" id="PRO_5035293789" evidence="2">
    <location>
        <begin position="32"/>
        <end position="206"/>
    </location>
</feature>
<evidence type="ECO:0000256" key="2">
    <source>
        <dbReference type="SAM" id="SignalP"/>
    </source>
</evidence>
<evidence type="ECO:0000256" key="1">
    <source>
        <dbReference type="SAM" id="MobiDB-lite"/>
    </source>
</evidence>
<name>A0A8J7RYM8_9PROT</name>
<keyword evidence="4" id="KW-1185">Reference proteome</keyword>
<comment type="caution">
    <text evidence="3">The sequence shown here is derived from an EMBL/GenBank/DDBJ whole genome shotgun (WGS) entry which is preliminary data.</text>
</comment>
<accession>A0A8J7RYM8</accession>
<proteinExistence type="predicted"/>
<dbReference type="EMBL" id="JAGMWN010000003">
    <property type="protein sequence ID" value="MBP5857147.1"/>
    <property type="molecule type" value="Genomic_DNA"/>
</dbReference>
<feature type="signal peptide" evidence="2">
    <location>
        <begin position="1"/>
        <end position="31"/>
    </location>
</feature>
<feature type="region of interest" description="Disordered" evidence="1">
    <location>
        <begin position="59"/>
        <end position="101"/>
    </location>
</feature>
<dbReference type="RefSeq" id="WP_210681707.1">
    <property type="nucleotide sequence ID" value="NZ_JAGMWN010000003.1"/>
</dbReference>
<evidence type="ECO:0000313" key="4">
    <source>
        <dbReference type="Proteomes" id="UP000672602"/>
    </source>
</evidence>